<feature type="transmembrane region" description="Helical" evidence="1">
    <location>
        <begin position="525"/>
        <end position="548"/>
    </location>
</feature>
<feature type="transmembrane region" description="Helical" evidence="1">
    <location>
        <begin position="449"/>
        <end position="470"/>
    </location>
</feature>
<feature type="transmembrane region" description="Helical" evidence="1">
    <location>
        <begin position="223"/>
        <end position="238"/>
    </location>
</feature>
<dbReference type="Proteomes" id="UP001152747">
    <property type="component" value="Unassembled WGS sequence"/>
</dbReference>
<dbReference type="AlphaFoldDB" id="A0A9P1MYG3"/>
<feature type="transmembrane region" description="Helical" evidence="1">
    <location>
        <begin position="391"/>
        <end position="411"/>
    </location>
</feature>
<sequence>MKNDKRLWYFLMVLGCLALLNALISTIFRPFNYAHHFQVINVHWINTIILIAAIAPLIFPQQTLKSETAIVVTNVISLCICASCALADISNVLLVIARRGGGNTTVFSTENGEEEDDIQLYYSDDFNSFLRLRAAELREHLFTYNCIDLAICTLAACISYQMIENRVRISPIMHMVDSRKVQALGLGLVMLSSTAILNHVWERIVMMNHKLAIFVDMHTMDEFSWLTISMATGIFTIMSSRGNQIIQSSAFVLSGATIYPSFFYAWLDYRAMTSTHSRFLFNQAALSSMIALPHIGVLLATFLLFTISMRETVQVRLETRHKIIFAAFSLFFLIVAVALVDISFYAIFTKQFYRIFHSSEQKLPFLAAFLSLFTGLSVFTKFNFITISASIVIALLALNSTYLHIFSYFYLRWNGYFIDVTNLEFLVLPADKFENGTETSMVHTVETSINVLSLFASFSLVTFLMILCRTHTSPSEILEQTTSKLPRERRILILGVSMLAGAFVVLILAIYLLIVTDRVHPLVTIYSQIFQLVLGLSITSFALFQVLVSETLSKYPLYQSSLMFLSIVRALDILTQIDYKDVGTQPYAWTIHALIEYISIFAHFLTIAELLYIQGAGRPLVEPAEIPLTFENPLSPENNGVGDENGYVMLQTNDVNVEE</sequence>
<feature type="transmembrane region" description="Helical" evidence="1">
    <location>
        <begin position="181"/>
        <end position="201"/>
    </location>
</feature>
<keyword evidence="1" id="KW-1133">Transmembrane helix</keyword>
<organism evidence="2 3">
    <name type="scientific">Caenorhabditis angaria</name>
    <dbReference type="NCBI Taxonomy" id="860376"/>
    <lineage>
        <taxon>Eukaryota</taxon>
        <taxon>Metazoa</taxon>
        <taxon>Ecdysozoa</taxon>
        <taxon>Nematoda</taxon>
        <taxon>Chromadorea</taxon>
        <taxon>Rhabditida</taxon>
        <taxon>Rhabditina</taxon>
        <taxon>Rhabditomorpha</taxon>
        <taxon>Rhabditoidea</taxon>
        <taxon>Rhabditidae</taxon>
        <taxon>Peloderinae</taxon>
        <taxon>Caenorhabditis</taxon>
    </lineage>
</organism>
<feature type="transmembrane region" description="Helical" evidence="1">
    <location>
        <begin position="491"/>
        <end position="513"/>
    </location>
</feature>
<protein>
    <submittedName>
        <fullName evidence="2">Uncharacterized protein</fullName>
    </submittedName>
</protein>
<gene>
    <name evidence="2" type="ORF">CAMP_LOCUS3348</name>
</gene>
<comment type="caution">
    <text evidence="2">The sequence shown here is derived from an EMBL/GenBank/DDBJ whole genome shotgun (WGS) entry which is preliminary data.</text>
</comment>
<evidence type="ECO:0000313" key="2">
    <source>
        <dbReference type="EMBL" id="CAI5440711.1"/>
    </source>
</evidence>
<feature type="transmembrane region" description="Helical" evidence="1">
    <location>
        <begin position="7"/>
        <end position="28"/>
    </location>
</feature>
<feature type="transmembrane region" description="Helical" evidence="1">
    <location>
        <begin position="250"/>
        <end position="267"/>
    </location>
</feature>
<feature type="transmembrane region" description="Helical" evidence="1">
    <location>
        <begin position="279"/>
        <end position="305"/>
    </location>
</feature>
<evidence type="ECO:0000256" key="1">
    <source>
        <dbReference type="SAM" id="Phobius"/>
    </source>
</evidence>
<proteinExistence type="predicted"/>
<dbReference type="OrthoDB" id="5851048at2759"/>
<name>A0A9P1MYG3_9PELO</name>
<reference evidence="2" key="1">
    <citation type="submission" date="2022-11" db="EMBL/GenBank/DDBJ databases">
        <authorList>
            <person name="Kikuchi T."/>
        </authorList>
    </citation>
    <scope>NUCLEOTIDE SEQUENCE</scope>
    <source>
        <strain evidence="2">PS1010</strain>
    </source>
</reference>
<keyword evidence="1" id="KW-0472">Membrane</keyword>
<feature type="transmembrane region" description="Helical" evidence="1">
    <location>
        <begin position="363"/>
        <end position="384"/>
    </location>
</feature>
<keyword evidence="3" id="KW-1185">Reference proteome</keyword>
<feature type="transmembrane region" description="Helical" evidence="1">
    <location>
        <begin position="71"/>
        <end position="97"/>
    </location>
</feature>
<keyword evidence="1" id="KW-0812">Transmembrane</keyword>
<dbReference type="EMBL" id="CANHGI010000002">
    <property type="protein sequence ID" value="CAI5440711.1"/>
    <property type="molecule type" value="Genomic_DNA"/>
</dbReference>
<feature type="transmembrane region" description="Helical" evidence="1">
    <location>
        <begin position="40"/>
        <end position="59"/>
    </location>
</feature>
<feature type="transmembrane region" description="Helical" evidence="1">
    <location>
        <begin position="141"/>
        <end position="160"/>
    </location>
</feature>
<evidence type="ECO:0000313" key="3">
    <source>
        <dbReference type="Proteomes" id="UP001152747"/>
    </source>
</evidence>
<feature type="transmembrane region" description="Helical" evidence="1">
    <location>
        <begin position="325"/>
        <end position="348"/>
    </location>
</feature>
<accession>A0A9P1MYG3</accession>